<evidence type="ECO:0000313" key="3">
    <source>
        <dbReference type="EMBL" id="CNG10782.1"/>
    </source>
</evidence>
<dbReference type="SUPFAM" id="SSF51306">
    <property type="entry name" value="LexA/Signal peptidase"/>
    <property type="match status" value="1"/>
</dbReference>
<feature type="domain" description="HTH cro/C1-type" evidence="1">
    <location>
        <begin position="18"/>
        <end position="63"/>
    </location>
</feature>
<dbReference type="SUPFAM" id="SSF47413">
    <property type="entry name" value="lambda repressor-like DNA-binding domains"/>
    <property type="match status" value="1"/>
</dbReference>
<organism evidence="3 4">
    <name type="scientific">Yersinia enterocolitica</name>
    <dbReference type="NCBI Taxonomy" id="630"/>
    <lineage>
        <taxon>Bacteria</taxon>
        <taxon>Pseudomonadati</taxon>
        <taxon>Pseudomonadota</taxon>
        <taxon>Gammaproteobacteria</taxon>
        <taxon>Enterobacterales</taxon>
        <taxon>Yersiniaceae</taxon>
        <taxon>Yersinia</taxon>
    </lineage>
</organism>
<accession>A0A9P1V380</accession>
<dbReference type="Proteomes" id="UP000041601">
    <property type="component" value="Unassembled WGS sequence"/>
</dbReference>
<protein>
    <submittedName>
        <fullName evidence="3">Repressor protein CI</fullName>
    </submittedName>
</protein>
<dbReference type="CDD" id="cd00093">
    <property type="entry name" value="HTH_XRE"/>
    <property type="match status" value="1"/>
</dbReference>
<dbReference type="PROSITE" id="PS50943">
    <property type="entry name" value="HTH_CROC1"/>
    <property type="match status" value="1"/>
</dbReference>
<sequence length="199" mass="21180">MKTTLAERLNIAMQLRGNMTQGALAKASGISQPTIWRLIKGEAKGTKKLVDIANALNVNAEWLANGVGEMEGNNPTPRVDRIDNNSYVPVWTVAGQTNDSVVAPDGKVTPSWRAYILDRNSGCSEAPAGSIVIVDTSLKPGTNDLVVAINGGSASVYRFLDGGSNGYLSVDDSRIPLVDLSLSAELVGVAIFILRDLRR</sequence>
<evidence type="ECO:0000259" key="1">
    <source>
        <dbReference type="PROSITE" id="PS50943"/>
    </source>
</evidence>
<dbReference type="EMBL" id="CPZF01000009">
    <property type="protein sequence ID" value="CNG10782.1"/>
    <property type="molecule type" value="Genomic_DNA"/>
</dbReference>
<dbReference type="RefSeq" id="WP_011816500.1">
    <property type="nucleotide sequence ID" value="NZ_CGBV01000002.1"/>
</dbReference>
<dbReference type="Proteomes" id="UP000041356">
    <property type="component" value="Unassembled WGS sequence"/>
</dbReference>
<name>A0A9P1V380_YEREN</name>
<dbReference type="EMBL" id="CPXJ01000045">
    <property type="protein sequence ID" value="CNE25427.1"/>
    <property type="molecule type" value="Genomic_DNA"/>
</dbReference>
<keyword evidence="5" id="KW-1185">Reference proteome</keyword>
<gene>
    <name evidence="3" type="primary">cI_2</name>
    <name evidence="2" type="synonym">cI_1</name>
    <name evidence="3" type="ORF">ERS137939_03252</name>
    <name evidence="2" type="ORF">ERS137959_03362</name>
</gene>
<proteinExistence type="predicted"/>
<dbReference type="GO" id="GO:0003677">
    <property type="term" value="F:DNA binding"/>
    <property type="evidence" value="ECO:0007669"/>
    <property type="project" value="InterPro"/>
</dbReference>
<dbReference type="InterPro" id="IPR036286">
    <property type="entry name" value="LexA/Signal_pep-like_sf"/>
</dbReference>
<comment type="caution">
    <text evidence="3">The sequence shown here is derived from an EMBL/GenBank/DDBJ whole genome shotgun (WGS) entry which is preliminary data.</text>
</comment>
<dbReference type="Gene3D" id="1.10.260.40">
    <property type="entry name" value="lambda repressor-like DNA-binding domains"/>
    <property type="match status" value="1"/>
</dbReference>
<evidence type="ECO:0000313" key="4">
    <source>
        <dbReference type="Proteomes" id="UP000041356"/>
    </source>
</evidence>
<dbReference type="InterPro" id="IPR001387">
    <property type="entry name" value="Cro/C1-type_HTH"/>
</dbReference>
<evidence type="ECO:0000313" key="5">
    <source>
        <dbReference type="Proteomes" id="UP000041601"/>
    </source>
</evidence>
<dbReference type="Pfam" id="PF01381">
    <property type="entry name" value="HTH_3"/>
    <property type="match status" value="1"/>
</dbReference>
<dbReference type="SMART" id="SM00530">
    <property type="entry name" value="HTH_XRE"/>
    <property type="match status" value="1"/>
</dbReference>
<dbReference type="InterPro" id="IPR010982">
    <property type="entry name" value="Lambda_DNA-bd_dom_sf"/>
</dbReference>
<dbReference type="AlphaFoldDB" id="A0A9P1V380"/>
<reference evidence="4 5" key="1">
    <citation type="submission" date="2015-03" db="EMBL/GenBank/DDBJ databases">
        <authorList>
            <consortium name="Pathogen Informatics"/>
            <person name="Murphy D."/>
        </authorList>
    </citation>
    <scope>NUCLEOTIDE SEQUENCE [LARGE SCALE GENOMIC DNA]</scope>
    <source>
        <strain evidence="2 5">IP05342</strain>
        <strain evidence="3 4">IP27818</strain>
    </source>
</reference>
<evidence type="ECO:0000313" key="2">
    <source>
        <dbReference type="EMBL" id="CNE25427.1"/>
    </source>
</evidence>